<proteinExistence type="predicted"/>
<dbReference type="EMBL" id="KZ820574">
    <property type="protein sequence ID" value="PWN47043.1"/>
    <property type="molecule type" value="Genomic_DNA"/>
</dbReference>
<sequence length="516" mass="56022">MSPLGLNIHTTVACRPASPSPSSKALRILLVDDNHINLSILSTLLKRRFSHVLAKAPVSLDSGLKAIQLLRIEIFDLIFMDIEMPYLNGVECTRRIRSAEDGILEANSSAHIVAVTTAVGEEPSRLYRKVGMDGIISKPVRFEQFQQYLYPLANQAQEARQSVSPITVLDRDMMPPLPPVTVKDRVFFEPEDPSEFEGRSPICSGHKGTFAELLKAQTRESLRDRRAMCLARTGTVSLRCAASPTNGNRKSDDTCATQGAAKLSICERRFQAQVDEEALKAESASSGRASPMARPPNHHRRSSPAFLQEPISLRSSEAKCAYPNTTTMAEVEVQCRPGFHAPTPLRGSCSMSRSMKVNTPDASDGSISSRSSRGGLSPAVSGYSQDMTGSASAITSPPMSPYSDLSLVSNGEKSGAGSRGQKLVYSPCKDDIQAAALRSMAPFDHGSDTPLVKTPEDPTESTLFEGYFADRFYGQRFEPSELADTLHKLELREVAVIPGKNADHKVHHGPPARGGL</sequence>
<organism evidence="1 2">
    <name type="scientific">Violaceomyces palustris</name>
    <dbReference type="NCBI Taxonomy" id="1673888"/>
    <lineage>
        <taxon>Eukaryota</taxon>
        <taxon>Fungi</taxon>
        <taxon>Dikarya</taxon>
        <taxon>Basidiomycota</taxon>
        <taxon>Ustilaginomycotina</taxon>
        <taxon>Ustilaginomycetes</taxon>
        <taxon>Violaceomycetales</taxon>
        <taxon>Violaceomycetaceae</taxon>
        <taxon>Violaceomyces</taxon>
    </lineage>
</organism>
<name>A0ACD0NMH0_9BASI</name>
<keyword evidence="2" id="KW-1185">Reference proteome</keyword>
<gene>
    <name evidence="1" type="ORF">IE53DRAFT_364969</name>
</gene>
<accession>A0ACD0NMH0</accession>
<dbReference type="Proteomes" id="UP000245626">
    <property type="component" value="Unassembled WGS sequence"/>
</dbReference>
<reference evidence="1 2" key="1">
    <citation type="journal article" date="2018" name="Mol. Biol. Evol.">
        <title>Broad Genomic Sampling Reveals a Smut Pathogenic Ancestry of the Fungal Clade Ustilaginomycotina.</title>
        <authorList>
            <person name="Kijpornyongpan T."/>
            <person name="Mondo S.J."/>
            <person name="Barry K."/>
            <person name="Sandor L."/>
            <person name="Lee J."/>
            <person name="Lipzen A."/>
            <person name="Pangilinan J."/>
            <person name="LaButti K."/>
            <person name="Hainaut M."/>
            <person name="Henrissat B."/>
            <person name="Grigoriev I.V."/>
            <person name="Spatafora J.W."/>
            <person name="Aime M.C."/>
        </authorList>
    </citation>
    <scope>NUCLEOTIDE SEQUENCE [LARGE SCALE GENOMIC DNA]</scope>
    <source>
        <strain evidence="1 2">SA 807</strain>
    </source>
</reference>
<evidence type="ECO:0000313" key="2">
    <source>
        <dbReference type="Proteomes" id="UP000245626"/>
    </source>
</evidence>
<protein>
    <submittedName>
        <fullName evidence="1">Uncharacterized protein</fullName>
    </submittedName>
</protein>
<evidence type="ECO:0000313" key="1">
    <source>
        <dbReference type="EMBL" id="PWN47043.1"/>
    </source>
</evidence>